<dbReference type="InterPro" id="IPR032567">
    <property type="entry name" value="RTL1-rel"/>
</dbReference>
<organism evidence="1 2">
    <name type="scientific">Gossypium australe</name>
    <dbReference type="NCBI Taxonomy" id="47621"/>
    <lineage>
        <taxon>Eukaryota</taxon>
        <taxon>Viridiplantae</taxon>
        <taxon>Streptophyta</taxon>
        <taxon>Embryophyta</taxon>
        <taxon>Tracheophyta</taxon>
        <taxon>Spermatophyta</taxon>
        <taxon>Magnoliopsida</taxon>
        <taxon>eudicotyledons</taxon>
        <taxon>Gunneridae</taxon>
        <taxon>Pentapetalae</taxon>
        <taxon>rosids</taxon>
        <taxon>malvids</taxon>
        <taxon>Malvales</taxon>
        <taxon>Malvaceae</taxon>
        <taxon>Malvoideae</taxon>
        <taxon>Gossypium</taxon>
    </lineage>
</organism>
<dbReference type="OrthoDB" id="1749844at2759"/>
<proteinExistence type="predicted"/>
<sequence length="84" mass="9557">MSVQRYVKKGCDTYLTYLLDTKVFKSKIESVPVVCKYLDVFPEELLGLPLIKEVEFTIELIPGTSPISIALYRMAVTELKELKA</sequence>
<keyword evidence="2" id="KW-1185">Reference proteome</keyword>
<protein>
    <submittedName>
        <fullName evidence="1">MATE efflux family protein 2, chloroplastic-like</fullName>
    </submittedName>
</protein>
<accession>A0A5B6UXX2</accession>
<dbReference type="EMBL" id="SMMG02000009">
    <property type="protein sequence ID" value="KAA3461524.1"/>
    <property type="molecule type" value="Genomic_DNA"/>
</dbReference>
<evidence type="ECO:0000313" key="2">
    <source>
        <dbReference type="Proteomes" id="UP000325315"/>
    </source>
</evidence>
<evidence type="ECO:0000313" key="1">
    <source>
        <dbReference type="EMBL" id="KAA3461524.1"/>
    </source>
</evidence>
<dbReference type="AlphaFoldDB" id="A0A5B6UXX2"/>
<gene>
    <name evidence="1" type="ORF">EPI10_028088</name>
</gene>
<reference evidence="1" key="1">
    <citation type="submission" date="2019-08" db="EMBL/GenBank/DDBJ databases">
        <authorList>
            <person name="Liu F."/>
        </authorList>
    </citation>
    <scope>NUCLEOTIDE SEQUENCE [LARGE SCALE GENOMIC DNA]</scope>
    <source>
        <strain evidence="1">PA1801</strain>
        <tissue evidence="1">Leaf</tissue>
    </source>
</reference>
<dbReference type="PANTHER" id="PTHR15503">
    <property type="entry name" value="LDOC1 RELATED"/>
    <property type="match status" value="1"/>
</dbReference>
<dbReference type="Proteomes" id="UP000325315">
    <property type="component" value="Unassembled WGS sequence"/>
</dbReference>
<dbReference type="PANTHER" id="PTHR15503:SF45">
    <property type="entry name" value="RNA-DIRECTED DNA POLYMERASE HOMOLOG"/>
    <property type="match status" value="1"/>
</dbReference>
<comment type="caution">
    <text evidence="1">The sequence shown here is derived from an EMBL/GenBank/DDBJ whole genome shotgun (WGS) entry which is preliminary data.</text>
</comment>
<name>A0A5B6UXX2_9ROSI</name>